<keyword evidence="1" id="KW-0812">Transmembrane</keyword>
<dbReference type="Proteomes" id="UP000800097">
    <property type="component" value="Unassembled WGS sequence"/>
</dbReference>
<accession>A0A6A6J449</accession>
<protein>
    <submittedName>
        <fullName evidence="2">Uncharacterized protein</fullName>
    </submittedName>
</protein>
<feature type="transmembrane region" description="Helical" evidence="1">
    <location>
        <begin position="31"/>
        <end position="49"/>
    </location>
</feature>
<keyword evidence="1" id="KW-0472">Membrane</keyword>
<evidence type="ECO:0000256" key="1">
    <source>
        <dbReference type="SAM" id="Phobius"/>
    </source>
</evidence>
<dbReference type="AlphaFoldDB" id="A0A6A6J449"/>
<gene>
    <name evidence="2" type="ORF">EI97DRAFT_462925</name>
</gene>
<evidence type="ECO:0000313" key="3">
    <source>
        <dbReference type="Proteomes" id="UP000800097"/>
    </source>
</evidence>
<sequence>MNILPDTLLWLTVILPFLITIHLWGLSTCSILFATACSSAIIALLFMIYNPSLGITRELACHKALTDDLEAQLQHTLHQLEKHQNWEGGREMDFGHLGLFLGSLAFVMAGAAGMFVIFLILCHAQYRIARFFKGPAHTSESESSDSEDSFDFVSDDDDFTNAAIELRVVSPTPESERG</sequence>
<organism evidence="2 3">
    <name type="scientific">Westerdykella ornata</name>
    <dbReference type="NCBI Taxonomy" id="318751"/>
    <lineage>
        <taxon>Eukaryota</taxon>
        <taxon>Fungi</taxon>
        <taxon>Dikarya</taxon>
        <taxon>Ascomycota</taxon>
        <taxon>Pezizomycotina</taxon>
        <taxon>Dothideomycetes</taxon>
        <taxon>Pleosporomycetidae</taxon>
        <taxon>Pleosporales</taxon>
        <taxon>Sporormiaceae</taxon>
        <taxon>Westerdykella</taxon>
    </lineage>
</organism>
<dbReference type="RefSeq" id="XP_033648879.1">
    <property type="nucleotide sequence ID" value="XM_033801323.1"/>
</dbReference>
<keyword evidence="1" id="KW-1133">Transmembrane helix</keyword>
<name>A0A6A6J449_WESOR</name>
<dbReference type="EMBL" id="ML986548">
    <property type="protein sequence ID" value="KAF2271340.1"/>
    <property type="molecule type" value="Genomic_DNA"/>
</dbReference>
<dbReference type="GeneID" id="54554498"/>
<feature type="transmembrane region" description="Helical" evidence="1">
    <location>
        <begin position="97"/>
        <end position="121"/>
    </location>
</feature>
<feature type="transmembrane region" description="Helical" evidence="1">
    <location>
        <begin position="7"/>
        <end position="25"/>
    </location>
</feature>
<reference evidence="2" key="1">
    <citation type="journal article" date="2020" name="Stud. Mycol.">
        <title>101 Dothideomycetes genomes: a test case for predicting lifestyles and emergence of pathogens.</title>
        <authorList>
            <person name="Haridas S."/>
            <person name="Albert R."/>
            <person name="Binder M."/>
            <person name="Bloem J."/>
            <person name="Labutti K."/>
            <person name="Salamov A."/>
            <person name="Andreopoulos B."/>
            <person name="Baker S."/>
            <person name="Barry K."/>
            <person name="Bills G."/>
            <person name="Bluhm B."/>
            <person name="Cannon C."/>
            <person name="Castanera R."/>
            <person name="Culley D."/>
            <person name="Daum C."/>
            <person name="Ezra D."/>
            <person name="Gonzalez J."/>
            <person name="Henrissat B."/>
            <person name="Kuo A."/>
            <person name="Liang C."/>
            <person name="Lipzen A."/>
            <person name="Lutzoni F."/>
            <person name="Magnuson J."/>
            <person name="Mondo S."/>
            <person name="Nolan M."/>
            <person name="Ohm R."/>
            <person name="Pangilinan J."/>
            <person name="Park H.-J."/>
            <person name="Ramirez L."/>
            <person name="Alfaro M."/>
            <person name="Sun H."/>
            <person name="Tritt A."/>
            <person name="Yoshinaga Y."/>
            <person name="Zwiers L.-H."/>
            <person name="Turgeon B."/>
            <person name="Goodwin S."/>
            <person name="Spatafora J."/>
            <person name="Crous P."/>
            <person name="Grigoriev I."/>
        </authorList>
    </citation>
    <scope>NUCLEOTIDE SEQUENCE</scope>
    <source>
        <strain evidence="2">CBS 379.55</strain>
    </source>
</reference>
<proteinExistence type="predicted"/>
<keyword evidence="3" id="KW-1185">Reference proteome</keyword>
<evidence type="ECO:0000313" key="2">
    <source>
        <dbReference type="EMBL" id="KAF2271340.1"/>
    </source>
</evidence>